<sequence length="109" mass="12436">MKITKYLLLFLCILFGSFNISLSHPTKDAIPFFTAVCVNEFKDTLAYIELKNGKKINYKFTLASSTGFCAMCSEIWYFLSPGDTYDSCCKKWASTIYNNVKFVSIPNLH</sequence>
<evidence type="ECO:0000256" key="1">
    <source>
        <dbReference type="SAM" id="SignalP"/>
    </source>
</evidence>
<reference evidence="2 3" key="2">
    <citation type="submission" date="2016-08" db="EMBL/GenBank/DDBJ databases">
        <title>Pervasive Adenine N6-methylation of Active Genes in Fungi.</title>
        <authorList>
            <consortium name="DOE Joint Genome Institute"/>
            <person name="Mondo S.J."/>
            <person name="Dannebaum R.O."/>
            <person name="Kuo R.C."/>
            <person name="Labutti K."/>
            <person name="Haridas S."/>
            <person name="Kuo A."/>
            <person name="Salamov A."/>
            <person name="Ahrendt S.R."/>
            <person name="Lipzen A."/>
            <person name="Sullivan W."/>
            <person name="Andreopoulos W.B."/>
            <person name="Clum A."/>
            <person name="Lindquist E."/>
            <person name="Daum C."/>
            <person name="Ramamoorthy G.K."/>
            <person name="Gryganskyi A."/>
            <person name="Culley D."/>
            <person name="Magnuson J.K."/>
            <person name="James T.Y."/>
            <person name="O'Malley M.A."/>
            <person name="Stajich J.E."/>
            <person name="Spatafora J.W."/>
            <person name="Visel A."/>
            <person name="Grigoriev I.V."/>
        </authorList>
    </citation>
    <scope>NUCLEOTIDE SEQUENCE [LARGE SCALE GENOMIC DNA]</scope>
    <source>
        <strain evidence="2 3">S4</strain>
    </source>
</reference>
<keyword evidence="1" id="KW-0732">Signal</keyword>
<comment type="caution">
    <text evidence="2">The sequence shown here is derived from an EMBL/GenBank/DDBJ whole genome shotgun (WGS) entry which is preliminary data.</text>
</comment>
<feature type="signal peptide" evidence="1">
    <location>
        <begin position="1"/>
        <end position="23"/>
    </location>
</feature>
<feature type="chain" id="PRO_5012485846" evidence="1">
    <location>
        <begin position="24"/>
        <end position="109"/>
    </location>
</feature>
<evidence type="ECO:0000313" key="3">
    <source>
        <dbReference type="Proteomes" id="UP000193944"/>
    </source>
</evidence>
<dbReference type="Proteomes" id="UP000193944">
    <property type="component" value="Unassembled WGS sequence"/>
</dbReference>
<protein>
    <submittedName>
        <fullName evidence="2">Uncharacterized protein</fullName>
    </submittedName>
</protein>
<proteinExistence type="predicted"/>
<reference evidence="2 3" key="1">
    <citation type="submission" date="2016-08" db="EMBL/GenBank/DDBJ databases">
        <title>A Parts List for Fungal Cellulosomes Revealed by Comparative Genomics.</title>
        <authorList>
            <consortium name="DOE Joint Genome Institute"/>
            <person name="Haitjema C.H."/>
            <person name="Gilmore S.P."/>
            <person name="Henske J.K."/>
            <person name="Solomon K.V."/>
            <person name="De Groot R."/>
            <person name="Kuo A."/>
            <person name="Mondo S.J."/>
            <person name="Salamov A.A."/>
            <person name="Labutti K."/>
            <person name="Zhao Z."/>
            <person name="Chiniquy J."/>
            <person name="Barry K."/>
            <person name="Brewer H.M."/>
            <person name="Purvine S.O."/>
            <person name="Wright A.T."/>
            <person name="Boxma B."/>
            <person name="Van Alen T."/>
            <person name="Hackstein J.H."/>
            <person name="Baker S.E."/>
            <person name="Grigoriev I.V."/>
            <person name="O'Malley M.A."/>
        </authorList>
    </citation>
    <scope>NUCLEOTIDE SEQUENCE [LARGE SCALE GENOMIC DNA]</scope>
    <source>
        <strain evidence="2 3">S4</strain>
    </source>
</reference>
<organism evidence="2 3">
    <name type="scientific">Anaeromyces robustus</name>
    <dbReference type="NCBI Taxonomy" id="1754192"/>
    <lineage>
        <taxon>Eukaryota</taxon>
        <taxon>Fungi</taxon>
        <taxon>Fungi incertae sedis</taxon>
        <taxon>Chytridiomycota</taxon>
        <taxon>Chytridiomycota incertae sedis</taxon>
        <taxon>Neocallimastigomycetes</taxon>
        <taxon>Neocallimastigales</taxon>
        <taxon>Neocallimastigaceae</taxon>
        <taxon>Anaeromyces</taxon>
    </lineage>
</organism>
<accession>A0A1Y1VVH5</accession>
<evidence type="ECO:0000313" key="2">
    <source>
        <dbReference type="EMBL" id="ORX65299.1"/>
    </source>
</evidence>
<name>A0A1Y1VVH5_9FUNG</name>
<dbReference type="AlphaFoldDB" id="A0A1Y1VVH5"/>
<gene>
    <name evidence="2" type="ORF">BCR32DRAFT_330394</name>
</gene>
<dbReference type="EMBL" id="MCFG01000469">
    <property type="protein sequence ID" value="ORX65299.1"/>
    <property type="molecule type" value="Genomic_DNA"/>
</dbReference>
<keyword evidence="3" id="KW-1185">Reference proteome</keyword>